<dbReference type="Pfam" id="PF01977">
    <property type="entry name" value="UbiD"/>
    <property type="match status" value="1"/>
</dbReference>
<dbReference type="NCBIfam" id="TIGR00148">
    <property type="entry name" value="UbiD family decarboxylase"/>
    <property type="match status" value="1"/>
</dbReference>
<evidence type="ECO:0000259" key="3">
    <source>
        <dbReference type="Pfam" id="PF20695"/>
    </source>
</evidence>
<dbReference type="SUPFAM" id="SSF143968">
    <property type="entry name" value="UbiD C-terminal domain-like"/>
    <property type="match status" value="1"/>
</dbReference>
<dbReference type="GO" id="GO:0016831">
    <property type="term" value="F:carboxy-lyase activity"/>
    <property type="evidence" value="ECO:0007669"/>
    <property type="project" value="InterPro"/>
</dbReference>
<organism evidence="5 6">
    <name type="scientific">Jiangella asiatica</name>
    <dbReference type="NCBI Taxonomy" id="2530372"/>
    <lineage>
        <taxon>Bacteria</taxon>
        <taxon>Bacillati</taxon>
        <taxon>Actinomycetota</taxon>
        <taxon>Actinomycetes</taxon>
        <taxon>Jiangellales</taxon>
        <taxon>Jiangellaceae</taxon>
        <taxon>Jiangella</taxon>
    </lineage>
</organism>
<dbReference type="Pfam" id="PF20695">
    <property type="entry name" value="UbiD_N"/>
    <property type="match status" value="1"/>
</dbReference>
<dbReference type="SUPFAM" id="SSF50475">
    <property type="entry name" value="FMN-binding split barrel"/>
    <property type="match status" value="1"/>
</dbReference>
<evidence type="ECO:0000313" key="6">
    <source>
        <dbReference type="Proteomes" id="UP000294739"/>
    </source>
</evidence>
<dbReference type="InParanoid" id="A0A4R5CL80"/>
<dbReference type="GO" id="GO:0005737">
    <property type="term" value="C:cytoplasm"/>
    <property type="evidence" value="ECO:0007669"/>
    <property type="project" value="TreeGrafter"/>
</dbReference>
<dbReference type="Proteomes" id="UP000294739">
    <property type="component" value="Unassembled WGS sequence"/>
</dbReference>
<dbReference type="EMBL" id="SMKZ01000047">
    <property type="protein sequence ID" value="TDE00666.1"/>
    <property type="molecule type" value="Genomic_DNA"/>
</dbReference>
<comment type="caution">
    <text evidence="5">The sequence shown here is derived from an EMBL/GenBank/DDBJ whole genome shotgun (WGS) entry which is preliminary data.</text>
</comment>
<name>A0A4R5CL80_9ACTN</name>
<dbReference type="InterPro" id="IPR002830">
    <property type="entry name" value="UbiD"/>
</dbReference>
<dbReference type="Pfam" id="PF20696">
    <property type="entry name" value="UbiD_C"/>
    <property type="match status" value="1"/>
</dbReference>
<feature type="region of interest" description="Disordered" evidence="1">
    <location>
        <begin position="14"/>
        <end position="52"/>
    </location>
</feature>
<reference evidence="5 6" key="1">
    <citation type="submission" date="2019-03" db="EMBL/GenBank/DDBJ databases">
        <title>Draft genome sequences of novel Actinobacteria.</title>
        <authorList>
            <person name="Sahin N."/>
            <person name="Ay H."/>
            <person name="Saygin H."/>
        </authorList>
    </citation>
    <scope>NUCLEOTIDE SEQUENCE [LARGE SCALE GENOMIC DNA]</scope>
    <source>
        <strain evidence="5 6">5K138</strain>
    </source>
</reference>
<gene>
    <name evidence="5" type="ORF">E1269_24710</name>
</gene>
<dbReference type="GO" id="GO:0033494">
    <property type="term" value="P:ferulate metabolic process"/>
    <property type="evidence" value="ECO:0007669"/>
    <property type="project" value="TreeGrafter"/>
</dbReference>
<feature type="domain" description="3-octaprenyl-4-hydroxybenzoate carboxy-lyase-like Rift-related" evidence="2">
    <location>
        <begin position="192"/>
        <end position="389"/>
    </location>
</feature>
<dbReference type="Gene3D" id="3.40.1670.10">
    <property type="entry name" value="UbiD C-terminal domain-like"/>
    <property type="match status" value="1"/>
</dbReference>
<dbReference type="AlphaFoldDB" id="A0A4R5CL80"/>
<sequence>MCCRSPARTCGWGWRSGWSSTTRTASGCRVSSAPTVPTARPSPTEGSPMTLENTTTGVERVVDGRTVRMVPYAIDGPADGRAAPKVPRDAREWLARAASMGELRVLRGVDCERGIGQITEMLHHDEDAPAVLFDDIPGYPSGYRILVNTLSRRNRLAMTIGLDENVSAAGLVDAWEAWLIDARPRPVNVVVEGPITENVLADDDVDLNAFPTPLWHQEDGGRYIGTAVAVVTADPDTGWVNYGTYRAMIHDRNHTGLYISPGKHGRAHQQAWFDRGEPMPCVMLVGLSPLHFLGAALEIPDGVSELEWIGGITGEAIDCVEGRVTGLPIPAGAEIALEGYVLPDETRLEGPFGEWTGYYASKEQQQPVFRVDAIYHRDDPILLGCPPQKPPYEGQRFQQYGRSANLRREVRAAGVPGVVAAWTHSVGGCRLFNVISIKQQYAGHAKQAALVASQCRQGAYLGRIVVVVDDDIDVTDLHEVIWAVCTRHDPERDVQILTRTTSGNLDPAIEPGRKGYNSRLIIDATRPWEWRDRFPDPIGPAPAEKLAVRETWDWILRSTP</sequence>
<evidence type="ECO:0000259" key="2">
    <source>
        <dbReference type="Pfam" id="PF01977"/>
    </source>
</evidence>
<dbReference type="InterPro" id="IPR048304">
    <property type="entry name" value="UbiD_Rift_dom"/>
</dbReference>
<feature type="domain" description="3-octaprenyl-4-hydroxybenzoate carboxy-lyase-like N-terminal" evidence="3">
    <location>
        <begin position="99"/>
        <end position="174"/>
    </location>
</feature>
<proteinExistence type="predicted"/>
<dbReference type="InterPro" id="IPR049381">
    <property type="entry name" value="UbiD-like_C"/>
</dbReference>
<dbReference type="OrthoDB" id="9809841at2"/>
<evidence type="ECO:0000256" key="1">
    <source>
        <dbReference type="SAM" id="MobiDB-lite"/>
    </source>
</evidence>
<dbReference type="PANTHER" id="PTHR30108:SF17">
    <property type="entry name" value="FERULIC ACID DECARBOXYLASE 1"/>
    <property type="match status" value="1"/>
</dbReference>
<keyword evidence="6" id="KW-1185">Reference proteome</keyword>
<evidence type="ECO:0000259" key="4">
    <source>
        <dbReference type="Pfam" id="PF20696"/>
    </source>
</evidence>
<evidence type="ECO:0000313" key="5">
    <source>
        <dbReference type="EMBL" id="TDE00666.1"/>
    </source>
</evidence>
<dbReference type="GO" id="GO:0046281">
    <property type="term" value="P:cinnamic acid catabolic process"/>
    <property type="evidence" value="ECO:0007669"/>
    <property type="project" value="TreeGrafter"/>
</dbReference>
<accession>A0A4R5CL80</accession>
<protein>
    <submittedName>
        <fullName evidence="5">UbiD family decarboxylase</fullName>
    </submittedName>
</protein>
<feature type="domain" description="3-octaprenyl-4-hydroxybenzoate carboxy-lyase-like C-terminal" evidence="4">
    <location>
        <begin position="400"/>
        <end position="524"/>
    </location>
</feature>
<dbReference type="InterPro" id="IPR049383">
    <property type="entry name" value="UbiD-like_N"/>
</dbReference>
<dbReference type="PANTHER" id="PTHR30108">
    <property type="entry name" value="3-OCTAPRENYL-4-HYDROXYBENZOATE CARBOXY-LYASE-RELATED"/>
    <property type="match status" value="1"/>
</dbReference>